<feature type="non-terminal residue" evidence="2">
    <location>
        <position position="93"/>
    </location>
</feature>
<feature type="region of interest" description="Disordered" evidence="1">
    <location>
        <begin position="38"/>
        <end position="93"/>
    </location>
</feature>
<feature type="compositionally biased region" description="Basic and acidic residues" evidence="1">
    <location>
        <begin position="57"/>
        <end position="70"/>
    </location>
</feature>
<name>A0A6J4T6N4_9SPHN</name>
<sequence>DHRPHLRTRAQDDAVRQGQCRFLAAGVRAVGADATRPADRLERVGRHQPSGANEFPDAGRGDRLLREARPRLPRRAGAAGPAEAPGLRRQLPL</sequence>
<keyword evidence="2" id="KW-0830">Ubiquinone</keyword>
<organism evidence="2">
    <name type="scientific">uncultured Sphingomonas sp</name>
    <dbReference type="NCBI Taxonomy" id="158754"/>
    <lineage>
        <taxon>Bacteria</taxon>
        <taxon>Pseudomonadati</taxon>
        <taxon>Pseudomonadota</taxon>
        <taxon>Alphaproteobacteria</taxon>
        <taxon>Sphingomonadales</taxon>
        <taxon>Sphingomonadaceae</taxon>
        <taxon>Sphingomonas</taxon>
        <taxon>environmental samples</taxon>
    </lineage>
</organism>
<evidence type="ECO:0000256" key="1">
    <source>
        <dbReference type="SAM" id="MobiDB-lite"/>
    </source>
</evidence>
<dbReference type="EMBL" id="CADCVY010000106">
    <property type="protein sequence ID" value="CAA9514676.1"/>
    <property type="molecule type" value="Genomic_DNA"/>
</dbReference>
<dbReference type="AlphaFoldDB" id="A0A6J4T6N4"/>
<reference evidence="2" key="1">
    <citation type="submission" date="2020-02" db="EMBL/GenBank/DDBJ databases">
        <authorList>
            <person name="Meier V. D."/>
        </authorList>
    </citation>
    <scope>NUCLEOTIDE SEQUENCE</scope>
    <source>
        <strain evidence="2">AVDCRST_MAG44</strain>
    </source>
</reference>
<accession>A0A6J4T6N4</accession>
<gene>
    <name evidence="2" type="ORF">AVDCRST_MAG44-1617</name>
</gene>
<feature type="compositionally biased region" description="Low complexity" evidence="1">
    <location>
        <begin position="75"/>
        <end position="93"/>
    </location>
</feature>
<feature type="non-terminal residue" evidence="2">
    <location>
        <position position="1"/>
    </location>
</feature>
<evidence type="ECO:0000313" key="2">
    <source>
        <dbReference type="EMBL" id="CAA9514676.1"/>
    </source>
</evidence>
<proteinExistence type="predicted"/>
<protein>
    <submittedName>
        <fullName evidence="2">NADH-ubiquinone oxidoreductase-related protein</fullName>
    </submittedName>
</protein>